<dbReference type="Gene3D" id="2.60.110.10">
    <property type="entry name" value="Thaumatin"/>
    <property type="match status" value="1"/>
</dbReference>
<accession>A0AA39GET4</accession>
<evidence type="ECO:0000313" key="3">
    <source>
        <dbReference type="EMBL" id="KAK0385995.1"/>
    </source>
</evidence>
<organism evidence="3 4">
    <name type="scientific">Sarocladium strictum</name>
    <name type="common">Black bundle disease fungus</name>
    <name type="synonym">Acremonium strictum</name>
    <dbReference type="NCBI Taxonomy" id="5046"/>
    <lineage>
        <taxon>Eukaryota</taxon>
        <taxon>Fungi</taxon>
        <taxon>Dikarya</taxon>
        <taxon>Ascomycota</taxon>
        <taxon>Pezizomycotina</taxon>
        <taxon>Sordariomycetes</taxon>
        <taxon>Hypocreomycetidae</taxon>
        <taxon>Hypocreales</taxon>
        <taxon>Sarocladiaceae</taxon>
        <taxon>Sarocladium</taxon>
    </lineage>
</organism>
<name>A0AA39GET4_SARSR</name>
<comment type="caution">
    <text evidence="3">The sequence shown here is derived from an EMBL/GenBank/DDBJ whole genome shotgun (WGS) entry which is preliminary data.</text>
</comment>
<dbReference type="Pfam" id="PF16483">
    <property type="entry name" value="Glyco_hydro_64"/>
    <property type="match status" value="1"/>
</dbReference>
<keyword evidence="4" id="KW-1185">Reference proteome</keyword>
<dbReference type="Proteomes" id="UP001175261">
    <property type="component" value="Unassembled WGS sequence"/>
</dbReference>
<dbReference type="EMBL" id="JAPDFR010000005">
    <property type="protein sequence ID" value="KAK0385995.1"/>
    <property type="molecule type" value="Genomic_DNA"/>
</dbReference>
<dbReference type="PANTHER" id="PTHR38165">
    <property type="match status" value="1"/>
</dbReference>
<feature type="signal peptide" evidence="1">
    <location>
        <begin position="1"/>
        <end position="16"/>
    </location>
</feature>
<dbReference type="PANTHER" id="PTHR38165:SF1">
    <property type="entry name" value="GLUCANASE B"/>
    <property type="match status" value="1"/>
</dbReference>
<keyword evidence="1" id="KW-0732">Signal</keyword>
<dbReference type="Gene3D" id="3.30.920.50">
    <property type="entry name" value="Beta-1,3-glucanase, C-terminal domain"/>
    <property type="match status" value="1"/>
</dbReference>
<dbReference type="InterPro" id="IPR037398">
    <property type="entry name" value="Glyco_hydro_64_fam"/>
</dbReference>
<dbReference type="AlphaFoldDB" id="A0AA39GET4"/>
<dbReference type="InterPro" id="IPR042517">
    <property type="entry name" value="Glyco_hydro_64_N_2"/>
</dbReference>
<feature type="domain" description="GH64" evidence="2">
    <location>
        <begin position="63"/>
        <end position="425"/>
    </location>
</feature>
<protein>
    <recommendedName>
        <fullName evidence="2">GH64 domain-containing protein</fullName>
    </recommendedName>
</protein>
<gene>
    <name evidence="3" type="ORF">NLU13_5832</name>
</gene>
<evidence type="ECO:0000256" key="1">
    <source>
        <dbReference type="SAM" id="SignalP"/>
    </source>
</evidence>
<dbReference type="InterPro" id="IPR032477">
    <property type="entry name" value="Glyco_hydro_64"/>
</dbReference>
<evidence type="ECO:0000259" key="2">
    <source>
        <dbReference type="PROSITE" id="PS52006"/>
    </source>
</evidence>
<sequence length="442" mass="47677">MKFLVTLAGFMSLASAAPKASNTGFTIVKPGGVDDIIITEDNTLNGTYVGDRAYVKNMAESRAPSIDLELVNNFGGGPLNMYLQGLDQDNRIVFLGPGGTLVYPSSGGSTTPVPITENIAHPMPGRGETLRITVPFAMSSGRIYFCEGELPFFMVIAGGDLDGLVQPDSKNIRDPSSGLNYGFTEFTLTPDGVVWTNLSFVDFVGLIISMHLRSTDGNVQEVIGLPGDSVPGICADLAAQTQRDGKAWASHCVARPDGSPLRVVSPESYKTIDPAAFAGYYEPYVDRVWDRFRNEDLIINTQGPPGDVRCRVSGDLLQCEGDNRGYTKPATEDIWGCNSGPFEILPGDNDVHLPVVPRLCAALYRTTLLLAGGERQPSLGPEAYYTQDPTSHYARVIHERHVDGKGYAFSYDDIYPDGYPDTAGLIASPNPEFLRFIVGGSA</sequence>
<proteinExistence type="predicted"/>
<dbReference type="InterPro" id="IPR037176">
    <property type="entry name" value="Osmotin/thaumatin-like_sf"/>
</dbReference>
<reference evidence="3" key="1">
    <citation type="submission" date="2022-10" db="EMBL/GenBank/DDBJ databases">
        <title>Determination and structural analysis of whole genome sequence of Sarocladium strictum F4-1.</title>
        <authorList>
            <person name="Hu L."/>
            <person name="Jiang Y."/>
        </authorList>
    </citation>
    <scope>NUCLEOTIDE SEQUENCE</scope>
    <source>
        <strain evidence="3">F4-1</strain>
    </source>
</reference>
<feature type="chain" id="PRO_5041228368" description="GH64 domain-containing protein" evidence="1">
    <location>
        <begin position="17"/>
        <end position="442"/>
    </location>
</feature>
<dbReference type="PROSITE" id="PS52006">
    <property type="entry name" value="GH64"/>
    <property type="match status" value="1"/>
</dbReference>
<evidence type="ECO:0000313" key="4">
    <source>
        <dbReference type="Proteomes" id="UP001175261"/>
    </source>
</evidence>